<evidence type="ECO:0000259" key="3">
    <source>
        <dbReference type="Pfam" id="PF03372"/>
    </source>
</evidence>
<name>A0A179GFY1_PURLI</name>
<evidence type="ECO:0000313" key="5">
    <source>
        <dbReference type="EMBL" id="OAQ69311.1"/>
    </source>
</evidence>
<dbReference type="PANTHER" id="PTHR41349">
    <property type="match status" value="1"/>
</dbReference>
<proteinExistence type="predicted"/>
<dbReference type="OMA" id="YEWPTSK"/>
<dbReference type="Proteomes" id="UP000245956">
    <property type="component" value="Unassembled WGS sequence"/>
</dbReference>
<keyword evidence="6" id="KW-0269">Exonuclease</keyword>
<reference evidence="6 8" key="3">
    <citation type="submission" date="2016-02" db="EMBL/GenBank/DDBJ databases">
        <title>Biosynthesis of antibiotic leucinostatins and their inhibition on Phytophthora in bio-control Purpureocillium lilacinum.</title>
        <authorList>
            <person name="Wang G."/>
            <person name="Liu Z."/>
            <person name="Lin R."/>
            <person name="Li E."/>
            <person name="Mao Z."/>
            <person name="Ling J."/>
            <person name="Yin W."/>
            <person name="Xie B."/>
        </authorList>
    </citation>
    <scope>NUCLEOTIDE SEQUENCE [LARGE SCALE GENOMIC DNA]</scope>
    <source>
        <strain evidence="5">PLBJ-1</strain>
        <strain evidence="6">PLFJ-1</strain>
    </source>
</reference>
<sequence length="500" mass="55745">MYLSSLFSTALAVISLAGSTVSAAALSTRDKSGTISFVQYKPELIFEYSTPTPDAQNWIGIYYASYGGPEKEQYVNDAVDWQWAEKSKGKVYMATDKLQPGEYTAYFMAKNGYKWLAEPLDFVVPGNGPLKFLVPQFTTHNGRVGDYFQAMIDGLLANPQNQTTHFVKVSGDDWVQVTSDGTLFGTPKAGGLSKVTIEAHVKNGSKAVLQVNIPVHIVGADLVEQLSVVSLNLWYGGSKVKDFHRKQVQYIANSGADVVALQETLDNSGIRLANALGWYVWQGKTAAIIARYPIVQVYSATGVSGAVRLELDGNKREVIVWNAHLSHKPYGPYDFCFDKMAMDKVMRRENESGRVSQIREIIDKMRYHLNNARRVPVVLAGDFNAPSHLDWTQETSSKHCNVGAFNWPTSVEPIKAGLRDSFREIYPDPVKVPGNTWSPVQQTNDGRPEPRDRIDFIYQKGLRTLHSDSQVWGSHNPEPNQADNEWPSDHAAVRTIFTFQ</sequence>
<keyword evidence="6" id="KW-0540">Nuclease</keyword>
<dbReference type="InterPro" id="IPR036691">
    <property type="entry name" value="Endo/exonu/phosph_ase_sf"/>
</dbReference>
<keyword evidence="2" id="KW-0732">Signal</keyword>
<keyword evidence="6" id="KW-0255">Endonuclease</keyword>
<protein>
    <submittedName>
        <fullName evidence="6">Endonuclease/exonuclease/phosphatase family</fullName>
    </submittedName>
</protein>
<organism evidence="6 8">
    <name type="scientific">Purpureocillium lilacinum</name>
    <name type="common">Paecilomyces lilacinus</name>
    <dbReference type="NCBI Taxonomy" id="33203"/>
    <lineage>
        <taxon>Eukaryota</taxon>
        <taxon>Fungi</taxon>
        <taxon>Dikarya</taxon>
        <taxon>Ascomycota</taxon>
        <taxon>Pezizomycotina</taxon>
        <taxon>Sordariomycetes</taxon>
        <taxon>Hypocreomycetidae</taxon>
        <taxon>Hypocreales</taxon>
        <taxon>Ophiocordycipitaceae</taxon>
        <taxon>Purpureocillium</taxon>
    </lineage>
</organism>
<dbReference type="EMBL" id="LCWV01000012">
    <property type="protein sequence ID" value="PWI69441.1"/>
    <property type="molecule type" value="Genomic_DNA"/>
</dbReference>
<evidence type="ECO:0000256" key="1">
    <source>
        <dbReference type="SAM" id="MobiDB-lite"/>
    </source>
</evidence>
<feature type="region of interest" description="Disordered" evidence="1">
    <location>
        <begin position="433"/>
        <end position="452"/>
    </location>
</feature>
<dbReference type="Proteomes" id="UP000078340">
    <property type="component" value="Unassembled WGS sequence"/>
</dbReference>
<dbReference type="GO" id="GO:0004527">
    <property type="term" value="F:exonuclease activity"/>
    <property type="evidence" value="ECO:0007669"/>
    <property type="project" value="UniProtKB-KW"/>
</dbReference>
<dbReference type="GO" id="GO:0004519">
    <property type="term" value="F:endonuclease activity"/>
    <property type="evidence" value="ECO:0007669"/>
    <property type="project" value="UniProtKB-KW"/>
</dbReference>
<reference evidence="7" key="1">
    <citation type="submission" date="2015-05" db="EMBL/GenBank/DDBJ databases">
        <authorList>
            <person name="Wang D.B."/>
            <person name="Wang M."/>
        </authorList>
    </citation>
    <scope>NUCLEOTIDE SEQUENCE</scope>
    <source>
        <strain evidence="7">36-1</strain>
    </source>
</reference>
<dbReference type="Gene3D" id="3.60.10.10">
    <property type="entry name" value="Endonuclease/exonuclease/phosphatase"/>
    <property type="match status" value="1"/>
</dbReference>
<dbReference type="SUPFAM" id="SSF56219">
    <property type="entry name" value="DNase I-like"/>
    <property type="match status" value="1"/>
</dbReference>
<keyword evidence="10" id="KW-1185">Reference proteome</keyword>
<dbReference type="PANTHER" id="PTHR41349:SF1">
    <property type="entry name" value="PROTEIN CBG08683"/>
    <property type="match status" value="1"/>
</dbReference>
<evidence type="ECO:0000313" key="7">
    <source>
        <dbReference type="EMBL" id="PWI69441.1"/>
    </source>
</evidence>
<dbReference type="STRING" id="33203.A0A179GFY1"/>
<keyword evidence="6" id="KW-0378">Hydrolase</keyword>
<comment type="caution">
    <text evidence="6">The sequence shown here is derived from an EMBL/GenBank/DDBJ whole genome shotgun (WGS) entry which is preliminary data.</text>
</comment>
<gene>
    <name evidence="7" type="ORF">PCL_01088</name>
    <name evidence="4" type="ORF">Purlil1_9769</name>
    <name evidence="5" type="ORF">VFPBJ_10686</name>
    <name evidence="6" type="ORF">VFPFJ_10518</name>
</gene>
<evidence type="ECO:0000313" key="4">
    <source>
        <dbReference type="EMBL" id="KAK4085812.1"/>
    </source>
</evidence>
<dbReference type="AlphaFoldDB" id="A0A179GFY1"/>
<dbReference type="Proteomes" id="UP000078240">
    <property type="component" value="Unassembled WGS sequence"/>
</dbReference>
<feature type="compositionally biased region" description="Polar residues" evidence="1">
    <location>
        <begin position="435"/>
        <end position="445"/>
    </location>
</feature>
<dbReference type="EMBL" id="JAWRVI010000046">
    <property type="protein sequence ID" value="KAK4085812.1"/>
    <property type="molecule type" value="Genomic_DNA"/>
</dbReference>
<dbReference type="Proteomes" id="UP001287286">
    <property type="component" value="Unassembled WGS sequence"/>
</dbReference>
<feature type="domain" description="Endonuclease/exonuclease/phosphatase" evidence="3">
    <location>
        <begin position="230"/>
        <end position="490"/>
    </location>
</feature>
<dbReference type="EMBL" id="LSBI01000014">
    <property type="protein sequence ID" value="OAQ76736.1"/>
    <property type="molecule type" value="Genomic_DNA"/>
</dbReference>
<evidence type="ECO:0000313" key="8">
    <source>
        <dbReference type="Proteomes" id="UP000078340"/>
    </source>
</evidence>
<dbReference type="InterPro" id="IPR005135">
    <property type="entry name" value="Endo/exonuclease/phosphatase"/>
</dbReference>
<feature type="chain" id="PRO_5008872727" evidence="2">
    <location>
        <begin position="24"/>
        <end position="500"/>
    </location>
</feature>
<dbReference type="EMBL" id="LSBH01000011">
    <property type="protein sequence ID" value="OAQ69311.1"/>
    <property type="molecule type" value="Genomic_DNA"/>
</dbReference>
<dbReference type="Pfam" id="PF03372">
    <property type="entry name" value="Exo_endo_phos"/>
    <property type="match status" value="1"/>
</dbReference>
<reference evidence="7 9" key="2">
    <citation type="journal article" date="2016" name="Front. Microbiol.">
        <title>Genome and transcriptome sequences reveal the specific parasitism of the nematophagous Purpureocillium lilacinum 36-1.</title>
        <authorList>
            <person name="Xie J."/>
            <person name="Li S."/>
            <person name="Mo C."/>
            <person name="Xiao X."/>
            <person name="Peng D."/>
            <person name="Wang G."/>
            <person name="Xiao Y."/>
        </authorList>
    </citation>
    <scope>NUCLEOTIDE SEQUENCE [LARGE SCALE GENOMIC DNA]</scope>
    <source>
        <strain evidence="7 9">36-1</strain>
    </source>
</reference>
<reference evidence="4" key="4">
    <citation type="submission" date="2023-11" db="EMBL/GenBank/DDBJ databases">
        <authorList>
            <person name="Beijen E."/>
            <person name="Ohm R.A."/>
        </authorList>
    </citation>
    <scope>NUCLEOTIDE SEQUENCE</scope>
    <source>
        <strain evidence="4">CBS 150709</strain>
    </source>
</reference>
<dbReference type="OrthoDB" id="276515at2759"/>
<dbReference type="GeneID" id="28892635"/>
<evidence type="ECO:0000313" key="10">
    <source>
        <dbReference type="Proteomes" id="UP001287286"/>
    </source>
</evidence>
<evidence type="ECO:0000313" key="6">
    <source>
        <dbReference type="EMBL" id="OAQ76736.1"/>
    </source>
</evidence>
<accession>A0A179GFY1</accession>
<evidence type="ECO:0000313" key="9">
    <source>
        <dbReference type="Proteomes" id="UP000245956"/>
    </source>
</evidence>
<feature type="signal peptide" evidence="2">
    <location>
        <begin position="1"/>
        <end position="23"/>
    </location>
</feature>
<dbReference type="KEGG" id="plj:28892635"/>
<reference evidence="4 10" key="5">
    <citation type="journal article" date="2024" name="Microbiol. Resour. Announc.">
        <title>Genome annotations for the ascomycete fungi Trichoderma harzianum, Trichoderma aggressivum, and Purpureocillium lilacinum.</title>
        <authorList>
            <person name="Beijen E.P.W."/>
            <person name="Ohm R.A."/>
        </authorList>
    </citation>
    <scope>NUCLEOTIDE SEQUENCE [LARGE SCALE GENOMIC DNA]</scope>
    <source>
        <strain evidence="4 10">CBS 150709</strain>
    </source>
</reference>
<evidence type="ECO:0000256" key="2">
    <source>
        <dbReference type="SAM" id="SignalP"/>
    </source>
</evidence>